<dbReference type="InterPro" id="IPR001406">
    <property type="entry name" value="PsdUridine_synth_TruA"/>
</dbReference>
<comment type="catalytic activity">
    <reaction evidence="4 5">
        <text>uridine(38/39/40) in tRNA = pseudouridine(38/39/40) in tRNA</text>
        <dbReference type="Rhea" id="RHEA:22376"/>
        <dbReference type="Rhea" id="RHEA-COMP:10085"/>
        <dbReference type="Rhea" id="RHEA-COMP:10087"/>
        <dbReference type="ChEBI" id="CHEBI:65314"/>
        <dbReference type="ChEBI" id="CHEBI:65315"/>
        <dbReference type="EC" id="5.4.99.12"/>
    </reaction>
</comment>
<dbReference type="RefSeq" id="WP_284241930.1">
    <property type="nucleotide sequence ID" value="NZ_BSSQ01000026.1"/>
</dbReference>
<dbReference type="InterPro" id="IPR020097">
    <property type="entry name" value="PsdUridine_synth_TruA_a/b_dom"/>
</dbReference>
<proteinExistence type="inferred from homology"/>
<reference evidence="7 8" key="1">
    <citation type="submission" date="2023-03" db="EMBL/GenBank/DDBJ databases">
        <title>Draft genome sequence of the bacteria which degrade cell wall of Tricholomamatutake.</title>
        <authorList>
            <person name="Konishi Y."/>
            <person name="Fukuta Y."/>
            <person name="Shirasaka N."/>
        </authorList>
    </citation>
    <scope>NUCLEOTIDE SEQUENCE [LARGE SCALE GENOMIC DNA]</scope>
    <source>
        <strain evidence="8">mu1</strain>
    </source>
</reference>
<dbReference type="PANTHER" id="PTHR11142">
    <property type="entry name" value="PSEUDOURIDYLATE SYNTHASE"/>
    <property type="match status" value="1"/>
</dbReference>
<dbReference type="Gene3D" id="3.30.70.580">
    <property type="entry name" value="Pseudouridine synthase I, catalytic domain, N-terminal subdomain"/>
    <property type="match status" value="1"/>
</dbReference>
<sequence length="248" mass="28405">MRNIAATVSYDGTDFNGFQSQPYGRTIQQEIELAIKKLTGEDIIILGSGRTDAGVHAYGQVFNFLTESTIPAERWAIALNTRLPKDIVILEAHEVEEAFHSRRSAKRKTYRYTIDMGKFPDVFYRRYSFHHPTPLNVEAMQQGLNYLVGEHDFTSFTSIHSTKPHHVRTIYEAYFEREGQMLHMYMTGNGFLYNMIRIVMGTMLQVGQGKRKPEDMARILEGCKRSLAGPTAMPHGLMLMKVEYPQES</sequence>
<comment type="function">
    <text evidence="4">Formation of pseudouridine at positions 38, 39 and 40 in the anticodon stem and loop of transfer RNAs.</text>
</comment>
<feature type="domain" description="Pseudouridine synthase I TruA alpha/beta" evidence="6">
    <location>
        <begin position="146"/>
        <end position="245"/>
    </location>
</feature>
<dbReference type="Proteomes" id="UP001157114">
    <property type="component" value="Unassembled WGS sequence"/>
</dbReference>
<feature type="binding site" evidence="4">
    <location>
        <position position="110"/>
    </location>
    <ligand>
        <name>substrate</name>
    </ligand>
</feature>
<dbReference type="NCBIfam" id="TIGR00071">
    <property type="entry name" value="hisT_truA"/>
    <property type="match status" value="1"/>
</dbReference>
<dbReference type="EMBL" id="BSSQ01000026">
    <property type="protein sequence ID" value="GLX71120.1"/>
    <property type="molecule type" value="Genomic_DNA"/>
</dbReference>
<evidence type="ECO:0000313" key="7">
    <source>
        <dbReference type="EMBL" id="GLX71120.1"/>
    </source>
</evidence>
<evidence type="ECO:0000259" key="6">
    <source>
        <dbReference type="Pfam" id="PF01416"/>
    </source>
</evidence>
<evidence type="ECO:0000256" key="5">
    <source>
        <dbReference type="RuleBase" id="RU003792"/>
    </source>
</evidence>
<evidence type="ECO:0000313" key="8">
    <source>
        <dbReference type="Proteomes" id="UP001157114"/>
    </source>
</evidence>
<evidence type="ECO:0000256" key="4">
    <source>
        <dbReference type="HAMAP-Rule" id="MF_00171"/>
    </source>
</evidence>
<protein>
    <recommendedName>
        <fullName evidence="4">tRNA pseudouridine synthase A</fullName>
        <ecNumber evidence="4">5.4.99.12</ecNumber>
    </recommendedName>
    <alternativeName>
        <fullName evidence="4">tRNA pseudouridine(38-40) synthase</fullName>
    </alternativeName>
    <alternativeName>
        <fullName evidence="4">tRNA pseudouridylate synthase I</fullName>
    </alternativeName>
    <alternativeName>
        <fullName evidence="4">tRNA-uridine isomerase I</fullName>
    </alternativeName>
</protein>
<evidence type="ECO:0000256" key="1">
    <source>
        <dbReference type="ARBA" id="ARBA00009375"/>
    </source>
</evidence>
<dbReference type="InterPro" id="IPR020103">
    <property type="entry name" value="PsdUridine_synth_cat_dom_sf"/>
</dbReference>
<evidence type="ECO:0000256" key="3">
    <source>
        <dbReference type="ARBA" id="ARBA00023235"/>
    </source>
</evidence>
<keyword evidence="2 4" id="KW-0819">tRNA processing</keyword>
<dbReference type="InterPro" id="IPR020094">
    <property type="entry name" value="TruA/RsuA/RluB/E/F_N"/>
</dbReference>
<accession>A0ABQ6GLK7</accession>
<dbReference type="Pfam" id="PF01416">
    <property type="entry name" value="PseudoU_synth_1"/>
    <property type="match status" value="2"/>
</dbReference>
<keyword evidence="8" id="KW-1185">Reference proteome</keyword>
<dbReference type="PANTHER" id="PTHR11142:SF0">
    <property type="entry name" value="TRNA PSEUDOURIDINE SYNTHASE-LIKE 1"/>
    <property type="match status" value="1"/>
</dbReference>
<dbReference type="CDD" id="cd02570">
    <property type="entry name" value="PseudoU_synth_EcTruA"/>
    <property type="match status" value="1"/>
</dbReference>
<evidence type="ECO:0000256" key="2">
    <source>
        <dbReference type="ARBA" id="ARBA00022694"/>
    </source>
</evidence>
<name>A0ABQ6GLK7_9BACL</name>
<comment type="caution">
    <text evidence="7">The sequence shown here is derived from an EMBL/GenBank/DDBJ whole genome shotgun (WGS) entry which is preliminary data.</text>
</comment>
<keyword evidence="3 4" id="KW-0413">Isomerase</keyword>
<dbReference type="EC" id="5.4.99.12" evidence="4"/>
<dbReference type="SUPFAM" id="SSF55120">
    <property type="entry name" value="Pseudouridine synthase"/>
    <property type="match status" value="1"/>
</dbReference>
<comment type="caution">
    <text evidence="4">Lacks conserved residue(s) required for the propagation of feature annotation.</text>
</comment>
<organism evidence="7 8">
    <name type="scientific">Paenibacillus glycanilyticus</name>
    <dbReference type="NCBI Taxonomy" id="126569"/>
    <lineage>
        <taxon>Bacteria</taxon>
        <taxon>Bacillati</taxon>
        <taxon>Bacillota</taxon>
        <taxon>Bacilli</taxon>
        <taxon>Bacillales</taxon>
        <taxon>Paenibacillaceae</taxon>
        <taxon>Paenibacillus</taxon>
    </lineage>
</organism>
<dbReference type="InterPro" id="IPR020095">
    <property type="entry name" value="PsdUridine_synth_TruA_C"/>
</dbReference>
<feature type="active site" description="Nucleophile" evidence="4">
    <location>
        <position position="52"/>
    </location>
</feature>
<gene>
    <name evidence="4 7" type="primary">truA</name>
    <name evidence="7" type="ORF">MU1_54690</name>
</gene>
<comment type="similarity">
    <text evidence="1 4 5">Belongs to the tRNA pseudouridine synthase TruA family.</text>
</comment>
<feature type="domain" description="Pseudouridine synthase I TruA alpha/beta" evidence="6">
    <location>
        <begin position="6"/>
        <end position="100"/>
    </location>
</feature>
<dbReference type="Gene3D" id="3.30.70.660">
    <property type="entry name" value="Pseudouridine synthase I, catalytic domain, C-terminal subdomain"/>
    <property type="match status" value="1"/>
</dbReference>
<comment type="subunit">
    <text evidence="4">Homodimer.</text>
</comment>
<dbReference type="HAMAP" id="MF_00171">
    <property type="entry name" value="TruA"/>
    <property type="match status" value="1"/>
</dbReference>
<dbReference type="PIRSF" id="PIRSF001430">
    <property type="entry name" value="tRNA_psdUrid_synth"/>
    <property type="match status" value="1"/>
</dbReference>